<proteinExistence type="predicted"/>
<dbReference type="EMBL" id="OW240914">
    <property type="protein sequence ID" value="CAH2275703.1"/>
    <property type="molecule type" value="Genomic_DNA"/>
</dbReference>
<feature type="compositionally biased region" description="Basic and acidic residues" evidence="1">
    <location>
        <begin position="177"/>
        <end position="194"/>
    </location>
</feature>
<name>A0AAD1VXS0_PELCU</name>
<keyword evidence="3" id="KW-1185">Reference proteome</keyword>
<feature type="region of interest" description="Disordered" evidence="1">
    <location>
        <begin position="168"/>
        <end position="238"/>
    </location>
</feature>
<feature type="compositionally biased region" description="Basic and acidic residues" evidence="1">
    <location>
        <begin position="18"/>
        <end position="39"/>
    </location>
</feature>
<sequence>MIAPLSSSHLALPSDPTHQIHPEPDWDIYREHDMGKPKEQTANGHKKKRLGESRERSASPKKVDRSKREEGSKKEFQEGKQKNTETRKTISAGKETVKQAISEARDCGYAEPGDGGGRTSRSTKASREGILCTNDIYKDATSEKKSTTALELSRSDSGYVSKVYGSSVSNSQVSAMEGERDAEAKSSEFHKEGLQHSCNPRRVNTTTRKATVSPGPWKIPGSDKLPSILKSGTSAMSR</sequence>
<organism evidence="2 3">
    <name type="scientific">Pelobates cultripes</name>
    <name type="common">Western spadefoot toad</name>
    <dbReference type="NCBI Taxonomy" id="61616"/>
    <lineage>
        <taxon>Eukaryota</taxon>
        <taxon>Metazoa</taxon>
        <taxon>Chordata</taxon>
        <taxon>Craniata</taxon>
        <taxon>Vertebrata</taxon>
        <taxon>Euteleostomi</taxon>
        <taxon>Amphibia</taxon>
        <taxon>Batrachia</taxon>
        <taxon>Anura</taxon>
        <taxon>Pelobatoidea</taxon>
        <taxon>Pelobatidae</taxon>
        <taxon>Pelobates</taxon>
    </lineage>
</organism>
<feature type="region of interest" description="Disordered" evidence="1">
    <location>
        <begin position="1"/>
        <end position="127"/>
    </location>
</feature>
<feature type="compositionally biased region" description="Polar residues" evidence="1">
    <location>
        <begin position="196"/>
        <end position="210"/>
    </location>
</feature>
<protein>
    <submittedName>
        <fullName evidence="2">Uncharacterized protein</fullName>
    </submittedName>
</protein>
<feature type="compositionally biased region" description="Basic and acidic residues" evidence="1">
    <location>
        <begin position="50"/>
        <end position="88"/>
    </location>
</feature>
<feature type="compositionally biased region" description="Low complexity" evidence="1">
    <location>
        <begin position="1"/>
        <end position="14"/>
    </location>
</feature>
<evidence type="ECO:0000256" key="1">
    <source>
        <dbReference type="SAM" id="MobiDB-lite"/>
    </source>
</evidence>
<gene>
    <name evidence="2" type="ORF">PECUL_23A021362</name>
</gene>
<accession>A0AAD1VXS0</accession>
<dbReference type="AlphaFoldDB" id="A0AAD1VXS0"/>
<reference evidence="2" key="1">
    <citation type="submission" date="2022-03" db="EMBL/GenBank/DDBJ databases">
        <authorList>
            <person name="Alioto T."/>
            <person name="Alioto T."/>
            <person name="Gomez Garrido J."/>
        </authorList>
    </citation>
    <scope>NUCLEOTIDE SEQUENCE</scope>
</reference>
<dbReference type="Proteomes" id="UP001295444">
    <property type="component" value="Chromosome 03"/>
</dbReference>
<evidence type="ECO:0000313" key="3">
    <source>
        <dbReference type="Proteomes" id="UP001295444"/>
    </source>
</evidence>
<evidence type="ECO:0000313" key="2">
    <source>
        <dbReference type="EMBL" id="CAH2275703.1"/>
    </source>
</evidence>